<accession>A0A5C3NSE7</accession>
<reference evidence="1 2" key="1">
    <citation type="journal article" date="2019" name="Nat. Ecol. Evol.">
        <title>Megaphylogeny resolves global patterns of mushroom evolution.</title>
        <authorList>
            <person name="Varga T."/>
            <person name="Krizsan K."/>
            <person name="Foldi C."/>
            <person name="Dima B."/>
            <person name="Sanchez-Garcia M."/>
            <person name="Sanchez-Ramirez S."/>
            <person name="Szollosi G.J."/>
            <person name="Szarkandi J.G."/>
            <person name="Papp V."/>
            <person name="Albert L."/>
            <person name="Andreopoulos W."/>
            <person name="Angelini C."/>
            <person name="Antonin V."/>
            <person name="Barry K.W."/>
            <person name="Bougher N.L."/>
            <person name="Buchanan P."/>
            <person name="Buyck B."/>
            <person name="Bense V."/>
            <person name="Catcheside P."/>
            <person name="Chovatia M."/>
            <person name="Cooper J."/>
            <person name="Damon W."/>
            <person name="Desjardin D."/>
            <person name="Finy P."/>
            <person name="Geml J."/>
            <person name="Haridas S."/>
            <person name="Hughes K."/>
            <person name="Justo A."/>
            <person name="Karasinski D."/>
            <person name="Kautmanova I."/>
            <person name="Kiss B."/>
            <person name="Kocsube S."/>
            <person name="Kotiranta H."/>
            <person name="LaButti K.M."/>
            <person name="Lechner B.E."/>
            <person name="Liimatainen K."/>
            <person name="Lipzen A."/>
            <person name="Lukacs Z."/>
            <person name="Mihaltcheva S."/>
            <person name="Morgado L.N."/>
            <person name="Niskanen T."/>
            <person name="Noordeloos M.E."/>
            <person name="Ohm R.A."/>
            <person name="Ortiz-Santana B."/>
            <person name="Ovrebo C."/>
            <person name="Racz N."/>
            <person name="Riley R."/>
            <person name="Savchenko A."/>
            <person name="Shiryaev A."/>
            <person name="Soop K."/>
            <person name="Spirin V."/>
            <person name="Szebenyi C."/>
            <person name="Tomsovsky M."/>
            <person name="Tulloss R.E."/>
            <person name="Uehling J."/>
            <person name="Grigoriev I.V."/>
            <person name="Vagvolgyi C."/>
            <person name="Papp T."/>
            <person name="Martin F.M."/>
            <person name="Miettinen O."/>
            <person name="Hibbett D.S."/>
            <person name="Nagy L.G."/>
        </authorList>
    </citation>
    <scope>NUCLEOTIDE SEQUENCE [LARGE SCALE GENOMIC DNA]</scope>
    <source>
        <strain evidence="1 2">HHB13444</strain>
    </source>
</reference>
<evidence type="ECO:0000313" key="1">
    <source>
        <dbReference type="EMBL" id="TFK79477.1"/>
    </source>
</evidence>
<sequence length="143" mass="16505">MNHRNMEQTASRTTHTKLTHCEWHSSLDSQYATDEGGSPEECLLLRHVNCSPAVRRCRSETSEHEQKQYVHRTVTRRSCVLPGIPRPAWSCSCGIISRPLSSRLQSMVQVQVRAEVLDWLKLELSELRHRVRVSTQCVARVER</sequence>
<proteinExistence type="predicted"/>
<keyword evidence="2" id="KW-1185">Reference proteome</keyword>
<organism evidence="1 2">
    <name type="scientific">Polyporus arcularius HHB13444</name>
    <dbReference type="NCBI Taxonomy" id="1314778"/>
    <lineage>
        <taxon>Eukaryota</taxon>
        <taxon>Fungi</taxon>
        <taxon>Dikarya</taxon>
        <taxon>Basidiomycota</taxon>
        <taxon>Agaricomycotina</taxon>
        <taxon>Agaricomycetes</taxon>
        <taxon>Polyporales</taxon>
        <taxon>Polyporaceae</taxon>
        <taxon>Polyporus</taxon>
    </lineage>
</organism>
<gene>
    <name evidence="1" type="ORF">K466DRAFT_15279</name>
</gene>
<dbReference type="InParanoid" id="A0A5C3NSE7"/>
<name>A0A5C3NSE7_9APHY</name>
<dbReference type="Proteomes" id="UP000308197">
    <property type="component" value="Unassembled WGS sequence"/>
</dbReference>
<protein>
    <submittedName>
        <fullName evidence="1">Uncharacterized protein</fullName>
    </submittedName>
</protein>
<dbReference type="EMBL" id="ML212021">
    <property type="protein sequence ID" value="TFK79477.1"/>
    <property type="molecule type" value="Genomic_DNA"/>
</dbReference>
<evidence type="ECO:0000313" key="2">
    <source>
        <dbReference type="Proteomes" id="UP000308197"/>
    </source>
</evidence>
<dbReference type="AlphaFoldDB" id="A0A5C3NSE7"/>